<sequence length="194" mass="21175">MKKLITMVLTVFALAACQPDNNGGNNTVTNPGQIATTPLQLNCINGTSYCNNTAYYNYSGFIPYPGLYNYAYNYSTIFAQQGFCGCPNGYLPTYNGTFGLGCVQQQLIMPYWNDYFFWSYGYGWGFGYMSIPSAPQMTINHPQYSNIPTNSNSFSSCSQTLTQSCVLSQGNTCGVGATCRQVLSGSNLGVCVKN</sequence>
<dbReference type="RefSeq" id="WP_088564322.1">
    <property type="nucleotide sequence ID" value="NZ_CP020946.1"/>
</dbReference>
<accession>A0A1Z3N5L3</accession>
<organism evidence="2 3">
    <name type="scientific">Bdellovibrio bacteriovorus</name>
    <dbReference type="NCBI Taxonomy" id="959"/>
    <lineage>
        <taxon>Bacteria</taxon>
        <taxon>Pseudomonadati</taxon>
        <taxon>Bdellovibrionota</taxon>
        <taxon>Bdellovibrionia</taxon>
        <taxon>Bdellovibrionales</taxon>
        <taxon>Pseudobdellovibrionaceae</taxon>
        <taxon>Bdellovibrio</taxon>
    </lineage>
</organism>
<evidence type="ECO:0008006" key="4">
    <source>
        <dbReference type="Google" id="ProtNLM"/>
    </source>
</evidence>
<gene>
    <name evidence="2" type="ORF">B9G79_03520</name>
</gene>
<evidence type="ECO:0000256" key="1">
    <source>
        <dbReference type="SAM" id="SignalP"/>
    </source>
</evidence>
<evidence type="ECO:0000313" key="3">
    <source>
        <dbReference type="Proteomes" id="UP000197003"/>
    </source>
</evidence>
<keyword evidence="1" id="KW-0732">Signal</keyword>
<proteinExistence type="predicted"/>
<protein>
    <recommendedName>
        <fullName evidence="4">Lipoprotein</fullName>
    </recommendedName>
</protein>
<dbReference type="OrthoDB" id="5293513at2"/>
<reference evidence="2 3" key="1">
    <citation type="submission" date="2017-04" db="EMBL/GenBank/DDBJ databases">
        <title>Whole genome sequence of Bdellovibrio bacteriovorus strain SSB218315.</title>
        <authorList>
            <person name="Oyedara O."/>
            <person name="Rodriguez-Perez M.A."/>
        </authorList>
    </citation>
    <scope>NUCLEOTIDE SEQUENCE [LARGE SCALE GENOMIC DNA]</scope>
    <source>
        <strain evidence="2 3">SSB218315</strain>
    </source>
</reference>
<evidence type="ECO:0000313" key="2">
    <source>
        <dbReference type="EMBL" id="ASD62701.1"/>
    </source>
</evidence>
<feature type="chain" id="PRO_5012689896" description="Lipoprotein" evidence="1">
    <location>
        <begin position="16"/>
        <end position="194"/>
    </location>
</feature>
<feature type="signal peptide" evidence="1">
    <location>
        <begin position="1"/>
        <end position="15"/>
    </location>
</feature>
<dbReference type="AlphaFoldDB" id="A0A1Z3N5L3"/>
<dbReference type="Proteomes" id="UP000197003">
    <property type="component" value="Chromosome"/>
</dbReference>
<name>A0A1Z3N5L3_BDEBC</name>
<dbReference type="EMBL" id="CP020946">
    <property type="protein sequence ID" value="ASD62701.1"/>
    <property type="molecule type" value="Genomic_DNA"/>
</dbReference>
<dbReference type="PROSITE" id="PS51257">
    <property type="entry name" value="PROKAR_LIPOPROTEIN"/>
    <property type="match status" value="1"/>
</dbReference>